<comment type="caution">
    <text evidence="2">The sequence shown here is derived from an EMBL/GenBank/DDBJ whole genome shotgun (WGS) entry which is preliminary data.</text>
</comment>
<name>A0A4Y2GL96_ARAVE</name>
<sequence length="473" mass="54004">MSSESHGMQLSEASKFNKRISHDNLEHFYTSKEICEGEIKLNRGLKVYSQELPVDFSVEKDEKFDKVALNNIITSQRSQESSANNFAGDPFKFESPYAAHLSAEGKKWPHAQSTMSGISHAPNGHSENGSDCSTEKNDQFQIQDILCRGDQAASTEEHSSTAHQLNNLPTQPKTNPQPTFNHFGKEENLPPWSTSPSYSMHLPLYLFSVGGNDTFQKSKGMILPYIQTVFPPNHIANHNFPGEVSEYSGHFSNTQGAMLQPPITPFTYPYQQAQPFGQYQLSPFKNIDPSLFRYLPSQSAAALDLRPSTSFVHCNSDTRNYTGCSEWVTTNSSSKTLNPDSPYTVNGSSVECNEILMQDINGESGRRTYRRVPPEERDEIYRERRRRRNLWMKKYRAEKKNDYVCALSRKEIIEINARINSEKKMLEESLRDKEKRLDMVIGNLLSFREKCEGLTKELFEESFKLFLPNKEDK</sequence>
<dbReference type="Proteomes" id="UP000499080">
    <property type="component" value="Unassembled WGS sequence"/>
</dbReference>
<gene>
    <name evidence="2" type="ORF">AVEN_128424_1</name>
</gene>
<feature type="region of interest" description="Disordered" evidence="1">
    <location>
        <begin position="150"/>
        <end position="181"/>
    </location>
</feature>
<organism evidence="2 3">
    <name type="scientific">Araneus ventricosus</name>
    <name type="common">Orbweaver spider</name>
    <name type="synonym">Epeira ventricosa</name>
    <dbReference type="NCBI Taxonomy" id="182803"/>
    <lineage>
        <taxon>Eukaryota</taxon>
        <taxon>Metazoa</taxon>
        <taxon>Ecdysozoa</taxon>
        <taxon>Arthropoda</taxon>
        <taxon>Chelicerata</taxon>
        <taxon>Arachnida</taxon>
        <taxon>Araneae</taxon>
        <taxon>Araneomorphae</taxon>
        <taxon>Entelegynae</taxon>
        <taxon>Araneoidea</taxon>
        <taxon>Araneidae</taxon>
        <taxon>Araneus</taxon>
    </lineage>
</organism>
<protein>
    <recommendedName>
        <fullName evidence="4">BZIP domain-containing protein</fullName>
    </recommendedName>
</protein>
<reference evidence="2 3" key="1">
    <citation type="journal article" date="2019" name="Sci. Rep.">
        <title>Orb-weaving spider Araneus ventricosus genome elucidates the spidroin gene catalogue.</title>
        <authorList>
            <person name="Kono N."/>
            <person name="Nakamura H."/>
            <person name="Ohtoshi R."/>
            <person name="Moran D.A.P."/>
            <person name="Shinohara A."/>
            <person name="Yoshida Y."/>
            <person name="Fujiwara M."/>
            <person name="Mori M."/>
            <person name="Tomita M."/>
            <person name="Arakawa K."/>
        </authorList>
    </citation>
    <scope>NUCLEOTIDE SEQUENCE [LARGE SCALE GENOMIC DNA]</scope>
</reference>
<dbReference type="EMBL" id="BGPR01001411">
    <property type="protein sequence ID" value="GBM53258.1"/>
    <property type="molecule type" value="Genomic_DNA"/>
</dbReference>
<accession>A0A4Y2GL96</accession>
<evidence type="ECO:0000313" key="2">
    <source>
        <dbReference type="EMBL" id="GBM53258.1"/>
    </source>
</evidence>
<evidence type="ECO:0000256" key="1">
    <source>
        <dbReference type="SAM" id="MobiDB-lite"/>
    </source>
</evidence>
<feature type="region of interest" description="Disordered" evidence="1">
    <location>
        <begin position="104"/>
        <end position="135"/>
    </location>
</feature>
<feature type="compositionally biased region" description="Polar residues" evidence="1">
    <location>
        <begin position="161"/>
        <end position="180"/>
    </location>
</feature>
<proteinExistence type="predicted"/>
<evidence type="ECO:0008006" key="4">
    <source>
        <dbReference type="Google" id="ProtNLM"/>
    </source>
</evidence>
<dbReference type="AlphaFoldDB" id="A0A4Y2GL96"/>
<keyword evidence="3" id="KW-1185">Reference proteome</keyword>
<evidence type="ECO:0000313" key="3">
    <source>
        <dbReference type="Proteomes" id="UP000499080"/>
    </source>
</evidence>